<reference evidence="2" key="1">
    <citation type="submission" date="2009-07" db="EMBL/GenBank/DDBJ databases">
        <title>Complete genome sequence of Zobellia galactanivorans Dsij.</title>
        <authorList>
            <consortium name="Genoscope - CEA"/>
        </authorList>
    </citation>
    <scope>NUCLEOTIDE SEQUENCE [LARGE SCALE GENOMIC DNA]</scope>
    <source>
        <strain evidence="2">DSM 12802 / CCUG 47099 / CIP 106680 / NCIMB 13871 / Dsij</strain>
    </source>
</reference>
<dbReference type="EMBL" id="FP476056">
    <property type="protein sequence ID" value="CAZ98431.1"/>
    <property type="molecule type" value="Genomic_DNA"/>
</dbReference>
<protein>
    <submittedName>
        <fullName evidence="1">Uncharacterized protein</fullName>
    </submittedName>
</protein>
<dbReference type="AlphaFoldDB" id="G0L3H7"/>
<name>G0L3H7_ZOBGA</name>
<dbReference type="HOGENOM" id="CLU_3399267_0_0_10"/>
<gene>
    <name evidence="1" type="ordered locus">zobellia_4296</name>
</gene>
<proteinExistence type="predicted"/>
<dbReference type="Proteomes" id="UP000008898">
    <property type="component" value="Chromosome"/>
</dbReference>
<reference evidence="1 2" key="2">
    <citation type="journal article" date="2012" name="Environ. Microbiol.">
        <title>Characterization of the first alginolytic operons in a marine bacterium: from their emergence in marine Flavobacteriia to their independent transfers to marine Proteobacteria and human gut Bacteroides.</title>
        <authorList>
            <person name="Thomas F."/>
            <person name="Barbeyron T."/>
            <person name="Tonon T."/>
            <person name="Genicot S."/>
            <person name="Czjzek M."/>
            <person name="Michel G."/>
        </authorList>
    </citation>
    <scope>NUCLEOTIDE SEQUENCE [LARGE SCALE GENOMIC DNA]</scope>
    <source>
        <strain evidence="2">DSM 12802 / CCUG 47099 / CIP 106680 / NCIMB 13871 / Dsij</strain>
    </source>
</reference>
<organism evidence="1 2">
    <name type="scientific">Zobellia galactanivorans (strain DSM 12802 / CCUG 47099 / CIP 106680 / NCIMB 13871 / Dsij)</name>
    <dbReference type="NCBI Taxonomy" id="63186"/>
    <lineage>
        <taxon>Bacteria</taxon>
        <taxon>Pseudomonadati</taxon>
        <taxon>Bacteroidota</taxon>
        <taxon>Flavobacteriia</taxon>
        <taxon>Flavobacteriales</taxon>
        <taxon>Flavobacteriaceae</taxon>
        <taxon>Zobellia</taxon>
    </lineage>
</organism>
<evidence type="ECO:0000313" key="2">
    <source>
        <dbReference type="Proteomes" id="UP000008898"/>
    </source>
</evidence>
<sequence length="31" mass="3227">MNKINKAGVLLSDYMVRGEIGGNGMVSSGNN</sequence>
<dbReference type="KEGG" id="zga:ZOBELLIA_4296"/>
<evidence type="ECO:0000313" key="1">
    <source>
        <dbReference type="EMBL" id="CAZ98431.1"/>
    </source>
</evidence>
<accession>G0L3H7</accession>
<dbReference type="STRING" id="63186.ZOBELLIA_4296"/>
<keyword evidence="2" id="KW-1185">Reference proteome</keyword>